<dbReference type="InterPro" id="IPR036515">
    <property type="entry name" value="Transposase_17_sf"/>
</dbReference>
<dbReference type="Gene3D" id="3.30.70.1290">
    <property type="entry name" value="Transposase IS200-like"/>
    <property type="match status" value="1"/>
</dbReference>
<dbReference type="GO" id="GO:0003677">
    <property type="term" value="F:DNA binding"/>
    <property type="evidence" value="ECO:0007669"/>
    <property type="project" value="InterPro"/>
</dbReference>
<dbReference type="GO" id="GO:0006313">
    <property type="term" value="P:DNA transposition"/>
    <property type="evidence" value="ECO:0007669"/>
    <property type="project" value="InterPro"/>
</dbReference>
<dbReference type="Proteomes" id="UP001329915">
    <property type="component" value="Chromosome"/>
</dbReference>
<accession>A0AAU0USF7</accession>
<dbReference type="Pfam" id="PF01797">
    <property type="entry name" value="Y1_Tnp"/>
    <property type="match status" value="1"/>
</dbReference>
<dbReference type="SUPFAM" id="SSF143422">
    <property type="entry name" value="Transposase IS200-like"/>
    <property type="match status" value="1"/>
</dbReference>
<reference evidence="2 3" key="1">
    <citation type="submission" date="2023-04" db="EMBL/GenBank/DDBJ databases">
        <authorList>
            <person name="Hsu D."/>
        </authorList>
    </citation>
    <scope>NUCLEOTIDE SEQUENCE [LARGE SCALE GENOMIC DNA]</scope>
    <source>
        <strain evidence="2 3">MK1</strain>
    </source>
</reference>
<dbReference type="EMBL" id="CP121694">
    <property type="protein sequence ID" value="WRO22789.1"/>
    <property type="molecule type" value="Genomic_DNA"/>
</dbReference>
<evidence type="ECO:0000313" key="3">
    <source>
        <dbReference type="Proteomes" id="UP001329915"/>
    </source>
</evidence>
<gene>
    <name evidence="2" type="ORF">MFMK1_002628</name>
</gene>
<dbReference type="RefSeq" id="WP_366922186.1">
    <property type="nucleotide sequence ID" value="NZ_CP121694.1"/>
</dbReference>
<dbReference type="InterPro" id="IPR002686">
    <property type="entry name" value="Transposase_17"/>
</dbReference>
<keyword evidence="3" id="KW-1185">Reference proteome</keyword>
<dbReference type="SMART" id="SM01321">
    <property type="entry name" value="Y1_Tnp"/>
    <property type="match status" value="1"/>
</dbReference>
<dbReference type="AlphaFoldDB" id="A0AAU0USF7"/>
<evidence type="ECO:0000259" key="1">
    <source>
        <dbReference type="SMART" id="SM01321"/>
    </source>
</evidence>
<evidence type="ECO:0000313" key="2">
    <source>
        <dbReference type="EMBL" id="WRO22789.1"/>
    </source>
</evidence>
<sequence>MGRKPRIDYEGAIYHVIQRGNNREYIFESDRHKGYFLKLLEEMVTEHNFRILGYVLMGNHYHLLLQRTNNPLRCFMQQLNSRYARYFNKSMDRVGHVFQGRYKSLLIKDESYLLAVLRYIHQNPVKAGIYSLAEQYYWSSDIYYRRSLPGFINTDVILNAISPDRQEAAVVYKRLMQQHDDNNYEEGRVIGEADHIANRSGSKKMTLVESGQVNPSDQVNSPENVQIKALIDPQENNRVQIPENDQPKGQGDTHLTSRIKITEGTEKIKKRGTKGEPQDWPPLDEILLQNCCTSQEFHQLKSGRRLRDLTPAKIAYIKDAKRYGYSPEQIGANITMSRTAVLNLLQRSR</sequence>
<organism evidence="2 3">
    <name type="scientific">Metallumcola ferriviriculae</name>
    <dbReference type="NCBI Taxonomy" id="3039180"/>
    <lineage>
        <taxon>Bacteria</taxon>
        <taxon>Bacillati</taxon>
        <taxon>Bacillota</taxon>
        <taxon>Clostridia</taxon>
        <taxon>Neomoorellales</taxon>
        <taxon>Desulfitibacteraceae</taxon>
        <taxon>Metallumcola</taxon>
    </lineage>
</organism>
<dbReference type="PANTHER" id="PTHR34322">
    <property type="entry name" value="TRANSPOSASE, Y1_TNP DOMAIN-CONTAINING"/>
    <property type="match status" value="1"/>
</dbReference>
<protein>
    <submittedName>
        <fullName evidence="2">Transposase</fullName>
    </submittedName>
</protein>
<dbReference type="GO" id="GO:0004803">
    <property type="term" value="F:transposase activity"/>
    <property type="evidence" value="ECO:0007669"/>
    <property type="project" value="InterPro"/>
</dbReference>
<dbReference type="KEGG" id="dbc:MFMK1_002628"/>
<dbReference type="NCBIfam" id="NF047646">
    <property type="entry name" value="REP_Tyr_transpos"/>
    <property type="match status" value="1"/>
</dbReference>
<dbReference type="PANTHER" id="PTHR34322:SF2">
    <property type="entry name" value="TRANSPOSASE IS200-LIKE DOMAIN-CONTAINING PROTEIN"/>
    <property type="match status" value="1"/>
</dbReference>
<proteinExistence type="predicted"/>
<name>A0AAU0USF7_9FIRM</name>
<feature type="domain" description="Transposase IS200-like" evidence="1">
    <location>
        <begin position="9"/>
        <end position="123"/>
    </location>
</feature>